<feature type="binding site" evidence="3">
    <location>
        <position position="403"/>
    </location>
    <ligand>
        <name>dimethylallyl diphosphate</name>
        <dbReference type="ChEBI" id="CHEBI:57623"/>
    </ligand>
</feature>
<dbReference type="GO" id="GO:0009820">
    <property type="term" value="P:alkaloid metabolic process"/>
    <property type="evidence" value="ECO:0007669"/>
    <property type="project" value="InterPro"/>
</dbReference>
<dbReference type="PANTHER" id="PTHR40627:SF3">
    <property type="entry name" value="PRENYLTRANSFERASE ASQH2-RELATED"/>
    <property type="match status" value="1"/>
</dbReference>
<proteinExistence type="inferred from homology"/>
<evidence type="ECO:0000313" key="5">
    <source>
        <dbReference type="EMBL" id="PWY86949.1"/>
    </source>
</evidence>
<feature type="binding site" evidence="3">
    <location>
        <position position="267"/>
    </location>
    <ligand>
        <name>dimethylallyl diphosphate</name>
        <dbReference type="ChEBI" id="CHEBI:57623"/>
    </ligand>
</feature>
<organism evidence="5 6">
    <name type="scientific">Aspergillus heteromorphus CBS 117.55</name>
    <dbReference type="NCBI Taxonomy" id="1448321"/>
    <lineage>
        <taxon>Eukaryota</taxon>
        <taxon>Fungi</taxon>
        <taxon>Dikarya</taxon>
        <taxon>Ascomycota</taxon>
        <taxon>Pezizomycotina</taxon>
        <taxon>Eurotiomycetes</taxon>
        <taxon>Eurotiomycetidae</taxon>
        <taxon>Eurotiales</taxon>
        <taxon>Aspergillaceae</taxon>
        <taxon>Aspergillus</taxon>
        <taxon>Aspergillus subgen. Circumdati</taxon>
    </lineage>
</organism>
<protein>
    <submittedName>
        <fullName evidence="5">Reverse prenyltransferase</fullName>
    </submittedName>
</protein>
<dbReference type="NCBIfam" id="TIGR03429">
    <property type="entry name" value="arom_pren_DMATS"/>
    <property type="match status" value="1"/>
</dbReference>
<dbReference type="InterPro" id="IPR033964">
    <property type="entry name" value="ABBA"/>
</dbReference>
<accession>A0A317WKW6</accession>
<feature type="binding site" evidence="3">
    <location>
        <position position="399"/>
    </location>
    <ligand>
        <name>dimethylallyl diphosphate</name>
        <dbReference type="ChEBI" id="CHEBI:57623"/>
    </ligand>
</feature>
<dbReference type="RefSeq" id="XP_025401181.1">
    <property type="nucleotide sequence ID" value="XM_025547571.1"/>
</dbReference>
<keyword evidence="2 5" id="KW-0808">Transferase</keyword>
<dbReference type="VEuPathDB" id="FungiDB:BO70DRAFT_422797"/>
<dbReference type="EMBL" id="MSFL01000007">
    <property type="protein sequence ID" value="PWY86949.1"/>
    <property type="molecule type" value="Genomic_DNA"/>
</dbReference>
<dbReference type="OrthoDB" id="5392033at2759"/>
<dbReference type="Proteomes" id="UP000247233">
    <property type="component" value="Unassembled WGS sequence"/>
</dbReference>
<dbReference type="Pfam" id="PF11991">
    <property type="entry name" value="Trp_DMAT"/>
    <property type="match status" value="1"/>
</dbReference>
<feature type="binding site" evidence="3">
    <location>
        <position position="340"/>
    </location>
    <ligand>
        <name>dimethylallyl diphosphate</name>
        <dbReference type="ChEBI" id="CHEBI:57623"/>
    </ligand>
</feature>
<dbReference type="PIRSF" id="PIRSF000509">
    <property type="entry name" value="Trp_DMAT"/>
    <property type="match status" value="1"/>
</dbReference>
<feature type="binding site" evidence="3">
    <location>
        <position position="200"/>
    </location>
    <ligand>
        <name>dimethylallyl diphosphate</name>
        <dbReference type="ChEBI" id="CHEBI:57623"/>
    </ligand>
</feature>
<comment type="similarity">
    <text evidence="1">Belongs to the tryptophan dimethylallyltransferase family.</text>
</comment>
<feature type="binding site" evidence="3">
    <location>
        <position position="198"/>
    </location>
    <ligand>
        <name>dimethylallyl diphosphate</name>
        <dbReference type="ChEBI" id="CHEBI:57623"/>
    </ligand>
</feature>
<dbReference type="InterPro" id="IPR012148">
    <property type="entry name" value="ABBA_DMATS-like"/>
</dbReference>
<evidence type="ECO:0000256" key="4">
    <source>
        <dbReference type="SAM" id="MobiDB-lite"/>
    </source>
</evidence>
<comment type="caution">
    <text evidence="5">The sequence shown here is derived from an EMBL/GenBank/DDBJ whole genome shotgun (WGS) entry which is preliminary data.</text>
</comment>
<dbReference type="GeneID" id="37069808"/>
<dbReference type="AlphaFoldDB" id="A0A317WKW6"/>
<feature type="compositionally biased region" description="Polar residues" evidence="4">
    <location>
        <begin position="1"/>
        <end position="10"/>
    </location>
</feature>
<feature type="region of interest" description="Disordered" evidence="4">
    <location>
        <begin position="1"/>
        <end position="25"/>
    </location>
</feature>
<dbReference type="GO" id="GO:0016765">
    <property type="term" value="F:transferase activity, transferring alkyl or aryl (other than methyl) groups"/>
    <property type="evidence" value="ECO:0007669"/>
    <property type="project" value="InterPro"/>
</dbReference>
<evidence type="ECO:0000256" key="2">
    <source>
        <dbReference type="ARBA" id="ARBA00022679"/>
    </source>
</evidence>
<dbReference type="SFLD" id="SFLDG01162">
    <property type="entry name" value="I"/>
    <property type="match status" value="1"/>
</dbReference>
<dbReference type="PANTHER" id="PTHR40627">
    <property type="entry name" value="INDOLE PRENYLTRANSFERASE TDIB-RELATED"/>
    <property type="match status" value="1"/>
</dbReference>
<name>A0A317WKW6_9EURO</name>
<dbReference type="InterPro" id="IPR017795">
    <property type="entry name" value="ABBA_NscD-like"/>
</dbReference>
<sequence length="409" mass="46136">MEKTQRSPSSAADEKTTNTTDPNPWDIIAKYPTNCNAHESSWWKDVGPLLGRLLQLADYSVHQQYEYLLFARNHIVPSLGPYPQRWPSVMTYTDLPIEMSINFQDGKKSNVRVSFEPICELSGTPRDRFNQVAAEQLVAGLSALGPGLDRVLYHHFARDFGISESETRKLNAEAFVRHSVQSVYNFGCDFQHTGPVFKAYVYTGLKRRISGNPMRRVLGESLGRLDAMTGRGDGEAGRMVVDYMEEGGGFNEYMYLAWDFVDAAHARVKVYGVQTDLSLRKVEEVWTMGGRLKDPVTLCGLGLVRRLWGMLEGDGLGDGSIFMWNYEIRPGCGTPIQKVYLPLLGKNDLFVAKALAKFFHSLGWTDKARAYVDNVRYLFQSARLHVWVSLAYSEKSGAYMSVYYHSSLA</sequence>
<gene>
    <name evidence="5" type="ORF">BO70DRAFT_422797</name>
</gene>
<feature type="binding site" evidence="3">
    <location>
        <position position="269"/>
    </location>
    <ligand>
        <name>dimethylallyl diphosphate</name>
        <dbReference type="ChEBI" id="CHEBI:57623"/>
    </ligand>
</feature>
<evidence type="ECO:0000256" key="1">
    <source>
        <dbReference type="ARBA" id="ARBA00010209"/>
    </source>
</evidence>
<dbReference type="CDD" id="cd13929">
    <property type="entry name" value="PT-DMATS_CymD"/>
    <property type="match status" value="1"/>
</dbReference>
<feature type="binding site" evidence="3">
    <location>
        <position position="98"/>
    </location>
    <ligand>
        <name>L-tryptophan</name>
        <dbReference type="ChEBI" id="CHEBI:57912"/>
    </ligand>
</feature>
<feature type="binding site" evidence="3">
    <location>
        <begin position="89"/>
        <end position="90"/>
    </location>
    <ligand>
        <name>L-tryptophan</name>
        <dbReference type="ChEBI" id="CHEBI:57912"/>
    </ligand>
</feature>
<evidence type="ECO:0000256" key="3">
    <source>
        <dbReference type="PIRSR" id="PIRSR000509-1"/>
    </source>
</evidence>
<evidence type="ECO:0000313" key="6">
    <source>
        <dbReference type="Proteomes" id="UP000247233"/>
    </source>
</evidence>
<feature type="binding site" evidence="3">
    <location>
        <position position="202"/>
    </location>
    <ligand>
        <name>L-tryptophan</name>
        <dbReference type="ChEBI" id="CHEBI:57912"/>
    </ligand>
</feature>
<dbReference type="SFLD" id="SFLDS00036">
    <property type="entry name" value="Aromatic_Prenyltransferase"/>
    <property type="match status" value="1"/>
</dbReference>
<reference evidence="5 6" key="1">
    <citation type="submission" date="2016-12" db="EMBL/GenBank/DDBJ databases">
        <title>The genomes of Aspergillus section Nigri reveals drivers in fungal speciation.</title>
        <authorList>
            <consortium name="DOE Joint Genome Institute"/>
            <person name="Vesth T.C."/>
            <person name="Nybo J."/>
            <person name="Theobald S."/>
            <person name="Brandl J."/>
            <person name="Frisvad J.C."/>
            <person name="Nielsen K.F."/>
            <person name="Lyhne E.K."/>
            <person name="Kogle M.E."/>
            <person name="Kuo A."/>
            <person name="Riley R."/>
            <person name="Clum A."/>
            <person name="Nolan M."/>
            <person name="Lipzen A."/>
            <person name="Salamov A."/>
            <person name="Henrissat B."/>
            <person name="Wiebenga A."/>
            <person name="De Vries R.P."/>
            <person name="Grigoriev I.V."/>
            <person name="Mortensen U.H."/>
            <person name="Andersen M.R."/>
            <person name="Baker S.E."/>
        </authorList>
    </citation>
    <scope>NUCLEOTIDE SEQUENCE [LARGE SCALE GENOMIC DNA]</scope>
    <source>
        <strain evidence="5 6">CBS 117.55</strain>
    </source>
</reference>
<keyword evidence="6" id="KW-1185">Reference proteome</keyword>
<feature type="binding site" evidence="3">
    <location>
        <position position="271"/>
    </location>
    <ligand>
        <name>dimethylallyl diphosphate</name>
        <dbReference type="ChEBI" id="CHEBI:57623"/>
    </ligand>
</feature>
<feature type="binding site" evidence="3">
    <location>
        <position position="112"/>
    </location>
    <ligand>
        <name>dimethylallyl diphosphate</name>
        <dbReference type="ChEBI" id="CHEBI:57623"/>
    </ligand>
</feature>